<dbReference type="SUPFAM" id="SSF74982">
    <property type="entry name" value="Small protein B (SmpB)"/>
    <property type="match status" value="1"/>
</dbReference>
<accession>A0A6V8PDK9</accession>
<dbReference type="GO" id="GO:0070930">
    <property type="term" value="P:trans-translation-dependent protein tagging"/>
    <property type="evidence" value="ECO:0007669"/>
    <property type="project" value="TreeGrafter"/>
</dbReference>
<name>A0A6V8PDK9_9ACTN</name>
<dbReference type="GO" id="GO:0005829">
    <property type="term" value="C:cytosol"/>
    <property type="evidence" value="ECO:0007669"/>
    <property type="project" value="TreeGrafter"/>
</dbReference>
<dbReference type="GO" id="GO:0003723">
    <property type="term" value="F:RNA binding"/>
    <property type="evidence" value="ECO:0007669"/>
    <property type="project" value="UniProtKB-KW"/>
</dbReference>
<gene>
    <name evidence="3" type="ORF">HKBW3S34_01715</name>
</gene>
<dbReference type="Proteomes" id="UP000588083">
    <property type="component" value="Unassembled WGS sequence"/>
</dbReference>
<comment type="caution">
    <text evidence="3">The sequence shown here is derived from an EMBL/GenBank/DDBJ whole genome shotgun (WGS) entry which is preliminary data.</text>
</comment>
<organism evidence="3 4">
    <name type="scientific">Candidatus Hakubella thermalkaliphila</name>
    <dbReference type="NCBI Taxonomy" id="2754717"/>
    <lineage>
        <taxon>Bacteria</taxon>
        <taxon>Bacillati</taxon>
        <taxon>Actinomycetota</taxon>
        <taxon>Actinomycetota incertae sedis</taxon>
        <taxon>Candidatus Hakubellales</taxon>
        <taxon>Candidatus Hakubellaceae</taxon>
        <taxon>Candidatus Hakubella</taxon>
    </lineage>
</organism>
<evidence type="ECO:0000256" key="2">
    <source>
        <dbReference type="ARBA" id="ARBA00022884"/>
    </source>
</evidence>
<keyword evidence="1" id="KW-0963">Cytoplasm</keyword>
<dbReference type="AlphaFoldDB" id="A0A6V8PDK9"/>
<dbReference type="CDD" id="cd09294">
    <property type="entry name" value="SmpB"/>
    <property type="match status" value="1"/>
</dbReference>
<keyword evidence="2" id="KW-0694">RNA-binding</keyword>
<dbReference type="NCBIfam" id="TIGR00086">
    <property type="entry name" value="smpB"/>
    <property type="match status" value="1"/>
</dbReference>
<sequence length="169" mass="19514">SAWPEEGSLVEKTIVAQNKKAFHDYFILESYEAGISLRGTEVKSLREHRVNLKDGYARVEDGELFLHNVHISPYSKGSVSNHEPWRARKLLMHKSEIRRLEGKSQEPGITLVPLKMYFVDGKAKVELGLARGKKSYDKREVLAKKTAEREIERVLKARKDKGALRFRRR</sequence>
<dbReference type="PANTHER" id="PTHR30308:SF2">
    <property type="entry name" value="SSRA-BINDING PROTEIN"/>
    <property type="match status" value="1"/>
</dbReference>
<dbReference type="InterPro" id="IPR020081">
    <property type="entry name" value="SsrA-bd_prot_CS"/>
</dbReference>
<dbReference type="HAMAP" id="MF_00023">
    <property type="entry name" value="SmpB"/>
    <property type="match status" value="1"/>
</dbReference>
<dbReference type="InterPro" id="IPR023620">
    <property type="entry name" value="SmpB"/>
</dbReference>
<dbReference type="NCBIfam" id="NF003843">
    <property type="entry name" value="PRK05422.1"/>
    <property type="match status" value="1"/>
</dbReference>
<protein>
    <submittedName>
        <fullName evidence="3">SsrA-binding protein</fullName>
    </submittedName>
</protein>
<evidence type="ECO:0000313" key="3">
    <source>
        <dbReference type="EMBL" id="GFP30795.1"/>
    </source>
</evidence>
<dbReference type="EMBL" id="BLRZ01000105">
    <property type="protein sequence ID" value="GFP30795.1"/>
    <property type="molecule type" value="Genomic_DNA"/>
</dbReference>
<dbReference type="InterPro" id="IPR000037">
    <property type="entry name" value="SsrA-bd_prot"/>
</dbReference>
<dbReference type="Pfam" id="PF01668">
    <property type="entry name" value="SmpB"/>
    <property type="match status" value="1"/>
</dbReference>
<keyword evidence="4" id="KW-1185">Reference proteome</keyword>
<dbReference type="PROSITE" id="PS01317">
    <property type="entry name" value="SSRP"/>
    <property type="match status" value="1"/>
</dbReference>
<evidence type="ECO:0000256" key="1">
    <source>
        <dbReference type="ARBA" id="ARBA00022490"/>
    </source>
</evidence>
<evidence type="ECO:0000313" key="4">
    <source>
        <dbReference type="Proteomes" id="UP000588083"/>
    </source>
</evidence>
<feature type="non-terminal residue" evidence="3">
    <location>
        <position position="1"/>
    </location>
</feature>
<dbReference type="Gene3D" id="2.40.280.10">
    <property type="match status" value="1"/>
</dbReference>
<proteinExistence type="inferred from homology"/>
<dbReference type="PANTHER" id="PTHR30308">
    <property type="entry name" value="TMRNA-BINDING COMPONENT OF TRANS-TRANSLATION TAGGING COMPLEX"/>
    <property type="match status" value="1"/>
</dbReference>
<reference evidence="3 4" key="1">
    <citation type="journal article" date="2020" name="Front. Microbiol.">
        <title>Single-cell genomics of novel Actinobacteria with the Wood-Ljungdahl pathway discovered in a serpentinizing system.</title>
        <authorList>
            <person name="Merino N."/>
            <person name="Kawai M."/>
            <person name="Boyd E.S."/>
            <person name="Colman D.R."/>
            <person name="McGlynn S.E."/>
            <person name="Nealson K.H."/>
            <person name="Kurokawa K."/>
            <person name="Hongoh Y."/>
        </authorList>
    </citation>
    <scope>NUCLEOTIDE SEQUENCE [LARGE SCALE GENOMIC DNA]</scope>
    <source>
        <strain evidence="3 4">S34</strain>
    </source>
</reference>